<keyword evidence="6 7" id="KW-0472">Membrane</keyword>
<feature type="transmembrane region" description="Helical" evidence="7">
    <location>
        <begin position="509"/>
        <end position="530"/>
    </location>
</feature>
<feature type="transmembrane region" description="Helical" evidence="7">
    <location>
        <begin position="89"/>
        <end position="108"/>
    </location>
</feature>
<feature type="transmembrane region" description="Helical" evidence="7">
    <location>
        <begin position="48"/>
        <end position="68"/>
    </location>
</feature>
<feature type="transmembrane region" description="Helical" evidence="7">
    <location>
        <begin position="380"/>
        <end position="400"/>
    </location>
</feature>
<feature type="transmembrane region" description="Helical" evidence="7">
    <location>
        <begin position="551"/>
        <end position="568"/>
    </location>
</feature>
<dbReference type="GO" id="GO:0016020">
    <property type="term" value="C:membrane"/>
    <property type="evidence" value="ECO:0007669"/>
    <property type="project" value="UniProtKB-SubCell"/>
</dbReference>
<feature type="transmembrane region" description="Helical" evidence="7">
    <location>
        <begin position="616"/>
        <end position="637"/>
    </location>
</feature>
<name>A0AA88WSG6_9ASTE</name>
<evidence type="ECO:0000256" key="2">
    <source>
        <dbReference type="ARBA" id="ARBA00006213"/>
    </source>
</evidence>
<dbReference type="Proteomes" id="UP001188597">
    <property type="component" value="Unassembled WGS sequence"/>
</dbReference>
<feature type="transmembrane region" description="Helical" evidence="7">
    <location>
        <begin position="255"/>
        <end position="277"/>
    </location>
</feature>
<keyword evidence="3" id="KW-0813">Transport</keyword>
<evidence type="ECO:0000313" key="9">
    <source>
        <dbReference type="Proteomes" id="UP001188597"/>
    </source>
</evidence>
<feature type="transmembrane region" description="Helical" evidence="7">
    <location>
        <begin position="177"/>
        <end position="198"/>
    </location>
</feature>
<feature type="transmembrane region" description="Helical" evidence="7">
    <location>
        <begin position="477"/>
        <end position="497"/>
    </location>
</feature>
<feature type="transmembrane region" description="Helical" evidence="7">
    <location>
        <begin position="588"/>
        <end position="611"/>
    </location>
</feature>
<reference evidence="8" key="1">
    <citation type="submission" date="2022-12" db="EMBL/GenBank/DDBJ databases">
        <title>Draft genome assemblies for two species of Escallonia (Escalloniales).</title>
        <authorList>
            <person name="Chanderbali A."/>
            <person name="Dervinis C."/>
            <person name="Anghel I."/>
            <person name="Soltis D."/>
            <person name="Soltis P."/>
            <person name="Zapata F."/>
        </authorList>
    </citation>
    <scope>NUCLEOTIDE SEQUENCE</scope>
    <source>
        <strain evidence="8">UCBG64.0493</strain>
        <tissue evidence="8">Leaf</tissue>
    </source>
</reference>
<comment type="similarity">
    <text evidence="2">Belongs to the purine permeases (TC 2.A.7.14) family.</text>
</comment>
<evidence type="ECO:0000256" key="3">
    <source>
        <dbReference type="ARBA" id="ARBA00022448"/>
    </source>
</evidence>
<keyword evidence="5 7" id="KW-1133">Transmembrane helix</keyword>
<dbReference type="SUPFAM" id="SSF103481">
    <property type="entry name" value="Multidrug resistance efflux transporter EmrE"/>
    <property type="match status" value="2"/>
</dbReference>
<dbReference type="Pfam" id="PF16913">
    <property type="entry name" value="PUNUT"/>
    <property type="match status" value="2"/>
</dbReference>
<keyword evidence="9" id="KW-1185">Reference proteome</keyword>
<feature type="transmembrane region" description="Helical" evidence="7">
    <location>
        <begin position="114"/>
        <end position="138"/>
    </location>
</feature>
<gene>
    <name evidence="8" type="ORF">RJ639_039650</name>
</gene>
<protein>
    <submittedName>
        <fullName evidence="8">Uncharacterized protein</fullName>
    </submittedName>
</protein>
<dbReference type="PANTHER" id="PTHR31376:SF1">
    <property type="entry name" value="PURINE PERMEASE 2"/>
    <property type="match status" value="1"/>
</dbReference>
<evidence type="ECO:0000256" key="4">
    <source>
        <dbReference type="ARBA" id="ARBA00022692"/>
    </source>
</evidence>
<feature type="transmembrane region" description="Helical" evidence="7">
    <location>
        <begin position="421"/>
        <end position="440"/>
    </location>
</feature>
<accession>A0AA88WSG6</accession>
<sequence>MVEETAANKVSAKLKKTLLILNCALLSLGTCGGPLIMRLYFLHGGERVWLSSALETGGWPFIIIPLIITYLHRRRTAPSTALFLMKPRLFIGAAVVGVLTGADDYLYAYGVARLPISTSALIIATQLAFTAGFAFLLVRQKFTSYSINAVVLLTVGAAVLALHTSSDRPAGESKKEYLLGFCLTLGAAALYGFVLPLVELTYNKAKQAISYPLVMEFQSVMCFFATLFCTVGMLINNDFKAIPKEATAFGLGEATYYVVLVVSAILWQCFFLGAVGVIFCASSLLSGIIIAVLLPVTEVLAVVFYQEKFQAEKGVALVLYHDTLLMHAGVWLRWKEMGANKVSAKLKKTLLILNCALLSLGHCGGPLIMRLYFLHGGKRVWLTSALETGGWPFIVIPLIITYLYRRRTAPSTPLFLMKPRLFLGAAMVGVVTGVDDYLYAYGVARLPISTVALIIATQLAFTAGFAFLLVRQRFTSYSINAIVLLTVGAAVLALHTSSDRPEGESKKEYVLGFCMMLSAAALYGFVLPLVELTYSKAKQAISYPLVMEFQLVMCLFATIFCTVGMLINNDFKAIPKEATAFGLGETKYYVVLVVSAIFWQCFFLGAVGVIFCASSLLSGIVIAVLLPVSEVLPVVFYHEKFQAEKGVALVLSLWGFVSYFYGEMKDSKKKSSKEATQVEMPQTVTLDP</sequence>
<dbReference type="EMBL" id="JAVXUP010000349">
    <property type="protein sequence ID" value="KAK3030173.1"/>
    <property type="molecule type" value="Genomic_DNA"/>
</dbReference>
<dbReference type="AlphaFoldDB" id="A0AA88WSG6"/>
<proteinExistence type="inferred from homology"/>
<keyword evidence="4 7" id="KW-0812">Transmembrane</keyword>
<evidence type="ECO:0000256" key="7">
    <source>
        <dbReference type="SAM" id="Phobius"/>
    </source>
</evidence>
<feature type="transmembrane region" description="Helical" evidence="7">
    <location>
        <begin position="446"/>
        <end position="470"/>
    </location>
</feature>
<dbReference type="InterPro" id="IPR037185">
    <property type="entry name" value="EmrE-like"/>
</dbReference>
<dbReference type="PANTHER" id="PTHR31376">
    <property type="entry name" value="OS09G0467300 PROTEIN-RELATED"/>
    <property type="match status" value="1"/>
</dbReference>
<evidence type="ECO:0000313" key="8">
    <source>
        <dbReference type="EMBL" id="KAK3030173.1"/>
    </source>
</evidence>
<feature type="transmembrane region" description="Helical" evidence="7">
    <location>
        <begin position="145"/>
        <end position="165"/>
    </location>
</feature>
<evidence type="ECO:0000256" key="6">
    <source>
        <dbReference type="ARBA" id="ARBA00023136"/>
    </source>
</evidence>
<organism evidence="8 9">
    <name type="scientific">Escallonia herrerae</name>
    <dbReference type="NCBI Taxonomy" id="1293975"/>
    <lineage>
        <taxon>Eukaryota</taxon>
        <taxon>Viridiplantae</taxon>
        <taxon>Streptophyta</taxon>
        <taxon>Embryophyta</taxon>
        <taxon>Tracheophyta</taxon>
        <taxon>Spermatophyta</taxon>
        <taxon>Magnoliopsida</taxon>
        <taxon>eudicotyledons</taxon>
        <taxon>Gunneridae</taxon>
        <taxon>Pentapetalae</taxon>
        <taxon>asterids</taxon>
        <taxon>campanulids</taxon>
        <taxon>Escalloniales</taxon>
        <taxon>Escalloniaceae</taxon>
        <taxon>Escallonia</taxon>
    </lineage>
</organism>
<dbReference type="GO" id="GO:0015211">
    <property type="term" value="F:purine nucleoside transmembrane transporter activity"/>
    <property type="evidence" value="ECO:0007669"/>
    <property type="project" value="InterPro"/>
</dbReference>
<feature type="transmembrane region" description="Helical" evidence="7">
    <location>
        <begin position="210"/>
        <end position="235"/>
    </location>
</feature>
<dbReference type="GO" id="GO:0005345">
    <property type="term" value="F:purine nucleobase transmembrane transporter activity"/>
    <property type="evidence" value="ECO:0007669"/>
    <property type="project" value="UniProtKB-ARBA"/>
</dbReference>
<feature type="transmembrane region" description="Helical" evidence="7">
    <location>
        <begin position="317"/>
        <end position="334"/>
    </location>
</feature>
<evidence type="ECO:0000256" key="1">
    <source>
        <dbReference type="ARBA" id="ARBA00004141"/>
    </source>
</evidence>
<evidence type="ECO:0000256" key="5">
    <source>
        <dbReference type="ARBA" id="ARBA00022989"/>
    </source>
</evidence>
<comment type="subcellular location">
    <subcellularLocation>
        <location evidence="1">Membrane</location>
        <topology evidence="1">Multi-pass membrane protein</topology>
    </subcellularLocation>
</comment>
<feature type="transmembrane region" description="Helical" evidence="7">
    <location>
        <begin position="284"/>
        <end position="305"/>
    </location>
</feature>
<feature type="transmembrane region" description="Helical" evidence="7">
    <location>
        <begin position="350"/>
        <end position="374"/>
    </location>
</feature>
<feature type="transmembrane region" description="Helical" evidence="7">
    <location>
        <begin position="643"/>
        <end position="662"/>
    </location>
</feature>
<feature type="transmembrane region" description="Helical" evidence="7">
    <location>
        <begin position="18"/>
        <end position="42"/>
    </location>
</feature>
<comment type="caution">
    <text evidence="8">The sequence shown here is derived from an EMBL/GenBank/DDBJ whole genome shotgun (WGS) entry which is preliminary data.</text>
</comment>
<dbReference type="InterPro" id="IPR030182">
    <property type="entry name" value="PUP_plant"/>
</dbReference>